<feature type="compositionally biased region" description="Polar residues" evidence="6">
    <location>
        <begin position="168"/>
        <end position="194"/>
    </location>
</feature>
<proteinExistence type="predicted"/>
<dbReference type="Pfam" id="PF13899">
    <property type="entry name" value="Thioredoxin_7"/>
    <property type="match status" value="1"/>
</dbReference>
<sequence length="687" mass="75978">MKIKSILTSLFLLFGFFLFAEKITPAKWSWTLKPVNPKVGEVAELIFKVKIDKGWYLYSSDFDPNLGPVVTTVSFDKNSSYSLVGNLKAINPHSKLDQEIWGGTYTYFTGVGEFRQKVKILQEKVKISGAYDSQSCSNESGLCVPIKGVFSIVFSSQSVGGSEPVSKVSEQSEPVSKVSEQSEQVGKVSEQSEPVSKVGEPVSEIKSDERRQTSEESLFSFFFIALGAGFLALLTPCVYPLIPMTVSFFTKQSGGKGLAFLYGAFIVLIYVFFGTILAFFAGASFANFLSTHWIPNLLFFVIFMLFGISFLGAFEIVLPSNFVNQVDAKSDKGGLIGVFFMAFTLVLVSFSCTGPLAGSILIAASQGVFLKPIVGMLGFSLAFAIPFTLFAIFPGVLNKMPKSGGWMNEVKVVLGFLEVALAFKFLSVADQVYHWHLLDREVFLAIWIAVFTAITLYLFGIITMPHDSGNKKLSVTRSLLATSSLAFVLYMMPGMWGAPLKGLSGWLPPMNTQDFKMSAGSGNAEAAKINSKYSDFLKLPLGLQGYFDYKEAKEAAIKAGKPLFIDFTGHGCVNCRKMEEYVWSDPKVLKTLQEDYVVVALYCDDKTELPSTEWYTSKVDGQVKKTLGDQNLDFQITRFDSNAQPHYVLLDPRKEEGPMLKPVAFDPDVNHFVKFLNEGIRIYRSSK</sequence>
<dbReference type="OrthoDB" id="9811036at2"/>
<organism evidence="10 11">
    <name type="scientific">Sandaracinomonas limnophila</name>
    <dbReference type="NCBI Taxonomy" id="1862386"/>
    <lineage>
        <taxon>Bacteria</taxon>
        <taxon>Pseudomonadati</taxon>
        <taxon>Bacteroidota</taxon>
        <taxon>Cytophagia</taxon>
        <taxon>Cytophagales</taxon>
        <taxon>Flectobacillaceae</taxon>
        <taxon>Sandaracinomonas</taxon>
    </lineage>
</organism>
<feature type="domain" description="Thiol:disulfide interchange protein DsbD N-terminal" evidence="9">
    <location>
        <begin position="41"/>
        <end position="147"/>
    </location>
</feature>
<feature type="transmembrane region" description="Helical" evidence="7">
    <location>
        <begin position="376"/>
        <end position="397"/>
    </location>
</feature>
<keyword evidence="5 7" id="KW-0472">Membrane</keyword>
<dbReference type="InterPro" id="IPR036249">
    <property type="entry name" value="Thioredoxin-like_sf"/>
</dbReference>
<feature type="domain" description="Cytochrome C biogenesis protein transmembrane" evidence="8">
    <location>
        <begin position="222"/>
        <end position="426"/>
    </location>
</feature>
<dbReference type="InterPro" id="IPR003834">
    <property type="entry name" value="Cyt_c_assmbl_TM_dom"/>
</dbReference>
<dbReference type="SUPFAM" id="SSF52833">
    <property type="entry name" value="Thioredoxin-like"/>
    <property type="match status" value="1"/>
</dbReference>
<dbReference type="GO" id="GO:0016020">
    <property type="term" value="C:membrane"/>
    <property type="evidence" value="ECO:0007669"/>
    <property type="project" value="UniProtKB-SubCell"/>
</dbReference>
<name>A0A437PM13_9BACT</name>
<keyword evidence="11" id="KW-1185">Reference proteome</keyword>
<dbReference type="Pfam" id="PF02683">
    <property type="entry name" value="DsbD_TM"/>
    <property type="match status" value="1"/>
</dbReference>
<dbReference type="PANTHER" id="PTHR32234:SF0">
    <property type="entry name" value="THIOL:DISULFIDE INTERCHANGE PROTEIN DSBD"/>
    <property type="match status" value="1"/>
</dbReference>
<dbReference type="AlphaFoldDB" id="A0A437PM13"/>
<evidence type="ECO:0000256" key="2">
    <source>
        <dbReference type="ARBA" id="ARBA00022692"/>
    </source>
</evidence>
<feature type="transmembrane region" description="Helical" evidence="7">
    <location>
        <begin position="442"/>
        <end position="463"/>
    </location>
</feature>
<evidence type="ECO:0000313" key="11">
    <source>
        <dbReference type="Proteomes" id="UP000282832"/>
    </source>
</evidence>
<evidence type="ECO:0000256" key="3">
    <source>
        <dbReference type="ARBA" id="ARBA00022748"/>
    </source>
</evidence>
<evidence type="ECO:0000259" key="9">
    <source>
        <dbReference type="Pfam" id="PF11412"/>
    </source>
</evidence>
<feature type="transmembrane region" description="Helical" evidence="7">
    <location>
        <begin position="475"/>
        <end position="496"/>
    </location>
</feature>
<keyword evidence="4 7" id="KW-1133">Transmembrane helix</keyword>
<dbReference type="GO" id="GO:0045454">
    <property type="term" value="P:cell redox homeostasis"/>
    <property type="evidence" value="ECO:0007669"/>
    <property type="project" value="TreeGrafter"/>
</dbReference>
<keyword evidence="3" id="KW-0201">Cytochrome c-type biogenesis</keyword>
<feature type="transmembrane region" description="Helical" evidence="7">
    <location>
        <begin position="297"/>
        <end position="318"/>
    </location>
</feature>
<dbReference type="InterPro" id="IPR028250">
    <property type="entry name" value="DsbDN"/>
</dbReference>
<feature type="transmembrane region" description="Helical" evidence="7">
    <location>
        <begin position="338"/>
        <end position="364"/>
    </location>
</feature>
<feature type="transmembrane region" description="Helical" evidence="7">
    <location>
        <begin position="218"/>
        <end position="239"/>
    </location>
</feature>
<feature type="transmembrane region" description="Helical" evidence="7">
    <location>
        <begin position="260"/>
        <end position="285"/>
    </location>
</feature>
<evidence type="ECO:0000313" key="10">
    <source>
        <dbReference type="EMBL" id="RVU23341.1"/>
    </source>
</evidence>
<evidence type="ECO:0000256" key="1">
    <source>
        <dbReference type="ARBA" id="ARBA00004141"/>
    </source>
</evidence>
<protein>
    <submittedName>
        <fullName evidence="10">Disulfide bond formation protein DsbD</fullName>
    </submittedName>
</protein>
<feature type="region of interest" description="Disordered" evidence="6">
    <location>
        <begin position="160"/>
        <end position="209"/>
    </location>
</feature>
<evidence type="ECO:0000259" key="8">
    <source>
        <dbReference type="Pfam" id="PF02683"/>
    </source>
</evidence>
<accession>A0A437PM13</accession>
<dbReference type="EMBL" id="SACY01000006">
    <property type="protein sequence ID" value="RVU23341.1"/>
    <property type="molecule type" value="Genomic_DNA"/>
</dbReference>
<dbReference type="GO" id="GO:0017004">
    <property type="term" value="P:cytochrome complex assembly"/>
    <property type="evidence" value="ECO:0007669"/>
    <property type="project" value="UniProtKB-KW"/>
</dbReference>
<reference evidence="10 11" key="1">
    <citation type="submission" date="2019-01" db="EMBL/GenBank/DDBJ databases">
        <authorList>
            <person name="Chen W.-M."/>
        </authorList>
    </citation>
    <scope>NUCLEOTIDE SEQUENCE [LARGE SCALE GENOMIC DNA]</scope>
    <source>
        <strain evidence="10 11">FSY-15</strain>
    </source>
</reference>
<dbReference type="Proteomes" id="UP000282832">
    <property type="component" value="Unassembled WGS sequence"/>
</dbReference>
<evidence type="ECO:0000256" key="6">
    <source>
        <dbReference type="SAM" id="MobiDB-lite"/>
    </source>
</evidence>
<evidence type="ECO:0000256" key="7">
    <source>
        <dbReference type="SAM" id="Phobius"/>
    </source>
</evidence>
<comment type="caution">
    <text evidence="10">The sequence shown here is derived from an EMBL/GenBank/DDBJ whole genome shotgun (WGS) entry which is preliminary data.</text>
</comment>
<keyword evidence="2 7" id="KW-0812">Transmembrane</keyword>
<dbReference type="Gene3D" id="3.40.30.10">
    <property type="entry name" value="Glutaredoxin"/>
    <property type="match status" value="1"/>
</dbReference>
<comment type="subcellular location">
    <subcellularLocation>
        <location evidence="1">Membrane</location>
        <topology evidence="1">Multi-pass membrane protein</topology>
    </subcellularLocation>
</comment>
<gene>
    <name evidence="10" type="ORF">EOJ36_11455</name>
</gene>
<evidence type="ECO:0000256" key="5">
    <source>
        <dbReference type="ARBA" id="ARBA00023136"/>
    </source>
</evidence>
<dbReference type="GO" id="GO:0015035">
    <property type="term" value="F:protein-disulfide reductase activity"/>
    <property type="evidence" value="ECO:0007669"/>
    <property type="project" value="TreeGrafter"/>
</dbReference>
<evidence type="ECO:0000256" key="4">
    <source>
        <dbReference type="ARBA" id="ARBA00022989"/>
    </source>
</evidence>
<dbReference type="PANTHER" id="PTHR32234">
    <property type="entry name" value="THIOL:DISULFIDE INTERCHANGE PROTEIN DSBD"/>
    <property type="match status" value="1"/>
</dbReference>
<dbReference type="Pfam" id="PF11412">
    <property type="entry name" value="DsbD_N"/>
    <property type="match status" value="1"/>
</dbReference>